<protein>
    <submittedName>
        <fullName evidence="2">Putative membrane protein</fullName>
    </submittedName>
</protein>
<feature type="transmembrane region" description="Helical" evidence="1">
    <location>
        <begin position="224"/>
        <end position="248"/>
    </location>
</feature>
<dbReference type="RefSeq" id="WP_045797270.1">
    <property type="nucleotide sequence ID" value="NZ_LANP01000013.1"/>
</dbReference>
<organism evidence="2 3">
    <name type="scientific">Orientia chuto str. Dubai</name>
    <dbReference type="NCBI Taxonomy" id="1359168"/>
    <lineage>
        <taxon>Bacteria</taxon>
        <taxon>Pseudomonadati</taxon>
        <taxon>Pseudomonadota</taxon>
        <taxon>Alphaproteobacteria</taxon>
        <taxon>Rickettsiales</taxon>
        <taxon>Rickettsiaceae</taxon>
        <taxon>Rickettsieae</taxon>
        <taxon>Orientia</taxon>
    </lineage>
</organism>
<feature type="transmembrane region" description="Helical" evidence="1">
    <location>
        <begin position="84"/>
        <end position="105"/>
    </location>
</feature>
<feature type="transmembrane region" description="Helical" evidence="1">
    <location>
        <begin position="51"/>
        <end position="72"/>
    </location>
</feature>
<feature type="transmembrane region" description="Helical" evidence="1">
    <location>
        <begin position="189"/>
        <end position="212"/>
    </location>
</feature>
<feature type="transmembrane region" description="Helical" evidence="1">
    <location>
        <begin position="117"/>
        <end position="140"/>
    </location>
</feature>
<sequence>MRIELANNATYVKQLGIVIIIAKVIYSIILFCAEIPFLANLFVDKDIVNFALVKCNNLSTMLSLLTSCLIIININNCVQRLNHLIIILQFLLLIGIICIILPQNFNKQLILNNYIPIINSLIFIFGLSCFIVAVILFHIITINICNITSITLTLIILTACISFICSYYSLQTILTKYQIDLLFFYNTIFWSSGNIIYVFFTQTLMVAWLYLIQSLLHIRSNSKITFIYNILILLNTVVAISGLLGHVIYNMESPYFKQFYIHYTQYFISIPAIIFALTMLYQIFTIKIYKSIYNYDSIVLPNRSWQQTMLLSQDIVYHGLLSSIMFFLTINITNLLTKSVITYYELAAGISLIFMTISYNITCNKYLINNKFAILQLWLYCISYLLNLIDYLDLNLVKIISKVVFYMITIFTQLWFIIIIYSARVNKLSSS</sequence>
<name>A0A0F3MK26_9RICK</name>
<reference evidence="2 3" key="1">
    <citation type="submission" date="2015-02" db="EMBL/GenBank/DDBJ databases">
        <title>Genome Sequencing of Rickettsiales.</title>
        <authorList>
            <person name="Daugherty S.C."/>
            <person name="Su Q."/>
            <person name="Abolude K."/>
            <person name="Beier-Sexton M."/>
            <person name="Carlyon J.A."/>
            <person name="Carter R."/>
            <person name="Day N.P."/>
            <person name="Dumler S.J."/>
            <person name="Dyachenko V."/>
            <person name="Godinez A."/>
            <person name="Kurtti T.J."/>
            <person name="Lichay M."/>
            <person name="Mullins K.E."/>
            <person name="Ott S."/>
            <person name="Pappas-Brown V."/>
            <person name="Paris D.H."/>
            <person name="Patel P."/>
            <person name="Richards A.L."/>
            <person name="Sadzewicz L."/>
            <person name="Sears K."/>
            <person name="Seidman D."/>
            <person name="Sengamalay N."/>
            <person name="Stenos J."/>
            <person name="Tallon L.J."/>
            <person name="Vincent G."/>
            <person name="Fraser C.M."/>
            <person name="Munderloh U."/>
            <person name="Dunning-Hotopp J.C."/>
        </authorList>
    </citation>
    <scope>NUCLEOTIDE SEQUENCE [LARGE SCALE GENOMIC DNA]</scope>
    <source>
        <strain evidence="2 3">Fuller</strain>
    </source>
</reference>
<proteinExistence type="predicted"/>
<feature type="transmembrane region" description="Helical" evidence="1">
    <location>
        <begin position="260"/>
        <end position="281"/>
    </location>
</feature>
<dbReference type="AlphaFoldDB" id="A0A0F3MK26"/>
<feature type="transmembrane region" description="Helical" evidence="1">
    <location>
        <begin position="341"/>
        <end position="361"/>
    </location>
</feature>
<gene>
    <name evidence="2" type="ORF">OCHUTO_0591</name>
</gene>
<feature type="transmembrane region" description="Helical" evidence="1">
    <location>
        <begin position="12"/>
        <end position="39"/>
    </location>
</feature>
<keyword evidence="1" id="KW-1133">Transmembrane helix</keyword>
<accession>A0A0F3MK26</accession>
<dbReference type="STRING" id="1359168.OCHUTO_0591"/>
<feature type="transmembrane region" description="Helical" evidence="1">
    <location>
        <begin position="404"/>
        <end position="423"/>
    </location>
</feature>
<dbReference type="EMBL" id="LANP01000013">
    <property type="protein sequence ID" value="KJV56113.1"/>
    <property type="molecule type" value="Genomic_DNA"/>
</dbReference>
<dbReference type="Proteomes" id="UP000033616">
    <property type="component" value="Unassembled WGS sequence"/>
</dbReference>
<keyword evidence="3" id="KW-1185">Reference proteome</keyword>
<evidence type="ECO:0000313" key="2">
    <source>
        <dbReference type="EMBL" id="KJV56113.1"/>
    </source>
</evidence>
<feature type="transmembrane region" description="Helical" evidence="1">
    <location>
        <begin position="147"/>
        <end position="169"/>
    </location>
</feature>
<keyword evidence="1" id="KW-0812">Transmembrane</keyword>
<dbReference type="OrthoDB" id="11275at2"/>
<evidence type="ECO:0000313" key="3">
    <source>
        <dbReference type="Proteomes" id="UP000033616"/>
    </source>
</evidence>
<evidence type="ECO:0000256" key="1">
    <source>
        <dbReference type="SAM" id="Phobius"/>
    </source>
</evidence>
<feature type="transmembrane region" description="Helical" evidence="1">
    <location>
        <begin position="315"/>
        <end position="335"/>
    </location>
</feature>
<feature type="transmembrane region" description="Helical" evidence="1">
    <location>
        <begin position="373"/>
        <end position="392"/>
    </location>
</feature>
<keyword evidence="1" id="KW-0472">Membrane</keyword>
<comment type="caution">
    <text evidence="2">The sequence shown here is derived from an EMBL/GenBank/DDBJ whole genome shotgun (WGS) entry which is preliminary data.</text>
</comment>